<dbReference type="Proteomes" id="UP000197003">
    <property type="component" value="Chromosome"/>
</dbReference>
<reference evidence="1 2" key="1">
    <citation type="submission" date="2017-04" db="EMBL/GenBank/DDBJ databases">
        <title>Whole genome sequence of Bdellovibrio bacteriovorus strain SSB218315.</title>
        <authorList>
            <person name="Oyedara O."/>
            <person name="Rodriguez-Perez M.A."/>
        </authorList>
    </citation>
    <scope>NUCLEOTIDE SEQUENCE [LARGE SCALE GENOMIC DNA]</scope>
    <source>
        <strain evidence="1 2">SSB218315</strain>
    </source>
</reference>
<name>A0A1Z3NC66_BDEBC</name>
<dbReference type="SUPFAM" id="SSF50969">
    <property type="entry name" value="YVTN repeat-like/Quinoprotein amine dehydrogenase"/>
    <property type="match status" value="1"/>
</dbReference>
<accession>A0A1Z3NC66</accession>
<organism evidence="1 2">
    <name type="scientific">Bdellovibrio bacteriovorus</name>
    <dbReference type="NCBI Taxonomy" id="959"/>
    <lineage>
        <taxon>Bacteria</taxon>
        <taxon>Pseudomonadati</taxon>
        <taxon>Bdellovibrionota</taxon>
        <taxon>Bdellovibrionia</taxon>
        <taxon>Bdellovibrionales</taxon>
        <taxon>Pseudobdellovibrionaceae</taxon>
        <taxon>Bdellovibrio</taxon>
    </lineage>
</organism>
<evidence type="ECO:0000313" key="2">
    <source>
        <dbReference type="Proteomes" id="UP000197003"/>
    </source>
</evidence>
<protein>
    <submittedName>
        <fullName evidence="1">Uncharacterized protein</fullName>
    </submittedName>
</protein>
<dbReference type="OrthoDB" id="9806238at2"/>
<proteinExistence type="predicted"/>
<dbReference type="InterPro" id="IPR011044">
    <property type="entry name" value="Quino_amine_DH_bsu"/>
</dbReference>
<gene>
    <name evidence="1" type="ORF">B9G79_16405</name>
</gene>
<evidence type="ECO:0000313" key="1">
    <source>
        <dbReference type="EMBL" id="ASD65036.1"/>
    </source>
</evidence>
<dbReference type="EMBL" id="CP020946">
    <property type="protein sequence ID" value="ASD65036.1"/>
    <property type="molecule type" value="Genomic_DNA"/>
</dbReference>
<sequence>MISFAFTTGCLEEASKTSEIVIDPGALIQIDATEVRTITSEKYSFFIAEYSQTTGLIKNLVDLSSLEKKNLVQTILPKGVSSKGPMVLKTIMEYSTTTWYSLIFPDVVVKPSLESTLAFNLISNYPDRSISSYSSLEFEKIIAYITQFKKERMELFGLQEGFNTDLLYGFIRNGLSVDHTFLELLKNDFQVSFNYDANGDVLSAPYPFGVNNRAPILDEKSSTKLVDQRIREQKELSMRATARDPEGDQLFYAWRLEGTPVASDEGRMSWTPGYDDGRLDPFLITVLITDGGKILTANWDVYVEDVNRRPISYFECPKEARENQEWTCTVQFLDDDGDPLSVVVDSISGSRPIYVDGNPSPVTLTGKTQITMKWTPNNEDARKRSTNIIARIEDGRGGLAIVTIPLTIVDINSAPVIAGLTPKDPTMTPGEWDTCSDQDPLGRDPYTFYVDITDPDNVATPAADPMDTMEITIGGTLFADLTEVPPREITAARTRITYTWKPMRAALKGNITVSVKDNHGGISKAEVFDLEAEPRITVPCLLTRVPQTTLNSVNPQVIRNLEATSYSGSPVWFEFFSFDSTNLDSLKLMYDNSTGYPLVLKETISSDGPVYRKEGGTFPMRTVFAGDVAINNVAGYVVFSRATTHTGDVVIPKNFAVTTTSGVSGNVVAYKTALAVTLNAQDLKAYIPVVAVNRDAAANSVTVLGSALADAQIAVKNTAVISDQGLVTFYRPGIFATDVTIPKGFVVKTTGNPSIEFEIPTAFVFPAASSSVSVPVWRKRITFNAGDAMSITSAQPGGPVLSATTGSNLVDVNAGNIWKDDKFLSGNTTREFKYRALDGYISDHGTINTIVSALPAGAATLTVDNPASLALSKFTFEGKVRFSRTSTTTAFTIPAGFIVRNSLFALYSVISPVNFAVGQTTADVWVKRTSNIGRYDTLTSDPRYISELPYQVRYSYWNTSSRLVSSSVIYANEGIDLTDGIVELSDSGSGIPSPYYQVDPYWYPIDKFDYFSMGIQSVGTAPQGAYKFCREAGATYASTCTPCTNTAPGAAYQGYFESSRCYLRYQPHDEDLSGTFSFKLTGYEYPSWSGGSTSAAAIIQTNLSLVVVEKNVAPILSDSSFAPLAAGVGTTIANPIDMGTFQEGKEGSFYFYLKDPNRGTELKTVSVSLLGTRDLKNGTDGGAPGVNVSLTINKREDDPSGKGSRTTALFKWTPTDGHAKAFSGAAGIILKMRATDASTSPAISKSQDLFFKVRVVNTNQYPTFGGIATNNQLAIEADTYFYKDFFVNDKDMNIPGGGTFVTKLTLCKNNDGTNLLHPTLDTSSSWVTTCHAQSKTWSEEITTFDPSYNRNLGIATCVKNGVVNPDFAVPKLYIMSTGTNTSSGVRFYYYRLQWCPQRGHIGTHTATLYLTDNGDVDRDGVALTPTVSSAPLRLIVKAPPYFISPRSDLAGQPLHFMPQTAGGLATYPFTYKTIVSNSRGNTLTYTLLNSPRACGVANGMCVDSNGVITWTPKIPDDVTPSGGTGHVVRIQIKDTKTNETDTTYFNLIVQDPYSPLEQAPVINSYFPASDSVLVTEKSESTFQVTATDSNANDTLFYRWYVNGVLTEDEGPEFKYKPNDSAGSLVNTGQTTAGIQKIKVEVTDGNFVTTREWTARVRNVYLLAESVFNLSNARKASPSSFTPSSITWLNEVPYSVNSASGNLDHLIFSGSYKNGSSLKNFVWDFLSIKGVAPTPNGSLKSGSVWNFYETLPWASGFSTQRLAVVQTSASAYKINLVSQPGRSGPYSTTAQAVSIAGGDLTALSLGSGNKCDATCFKQLYTSTSASGNRIVASFGDYVFYASDAQDALYYDYLLPGNGGLVYSFNAAKEKISGMAYSANLDRLYVATQQESPIQHKMYVFNVYPVKSGNLPTLVSSFNIWNGLAADVDTRPTDIVLDDTTNKVYVLLTGTGEIASFADGSGVTPLASDLQFFGKGTLSASPFDVAGQGRRFVLNSADRTLVGTMRDSNQIFTMDLTNNKIYTSSAPNPIDSIAVYTSGQILLISRSTGNIYRAK</sequence>